<protein>
    <recommendedName>
        <fullName evidence="10">DNA2/NAM7 helicase-like C-terminal domain-containing protein</fullName>
    </recommendedName>
</protein>
<dbReference type="CDD" id="cd18808">
    <property type="entry name" value="SF1_C_Upf1"/>
    <property type="match status" value="1"/>
</dbReference>
<dbReference type="Proteomes" id="UP000613580">
    <property type="component" value="Unassembled WGS sequence"/>
</dbReference>
<keyword evidence="3" id="KW-0378">Hydrolase</keyword>
<dbReference type="Gene3D" id="3.40.50.300">
    <property type="entry name" value="P-loop containing nucleotide triphosphate hydrolases"/>
    <property type="match status" value="1"/>
</dbReference>
<feature type="domain" description="DNA replication factor Dna2 N-terminal" evidence="6">
    <location>
        <begin position="5"/>
        <end position="33"/>
    </location>
</feature>
<dbReference type="AlphaFoldDB" id="A0A8H6S9D9"/>
<dbReference type="InterPro" id="IPR027417">
    <property type="entry name" value="P-loop_NTPase"/>
</dbReference>
<dbReference type="SUPFAM" id="SSF52540">
    <property type="entry name" value="P-loop containing nucleoside triphosphate hydrolases"/>
    <property type="match status" value="1"/>
</dbReference>
<keyword evidence="4" id="KW-0347">Helicase</keyword>
<dbReference type="InterPro" id="IPR050534">
    <property type="entry name" value="Coronavir_polyprotein_1ab"/>
</dbReference>
<name>A0A8H6S9D9_MYCCL</name>
<dbReference type="InterPro" id="IPR041679">
    <property type="entry name" value="DNA2/NAM7-like_C"/>
</dbReference>
<evidence type="ECO:0008006" key="10">
    <source>
        <dbReference type="Google" id="ProtNLM"/>
    </source>
</evidence>
<evidence type="ECO:0000256" key="2">
    <source>
        <dbReference type="ARBA" id="ARBA00022741"/>
    </source>
</evidence>
<keyword evidence="9" id="KW-1185">Reference proteome</keyword>
<dbReference type="EMBL" id="JACAZE010000020">
    <property type="protein sequence ID" value="KAF7293725.1"/>
    <property type="molecule type" value="Genomic_DNA"/>
</dbReference>
<evidence type="ECO:0000256" key="4">
    <source>
        <dbReference type="ARBA" id="ARBA00022806"/>
    </source>
</evidence>
<dbReference type="Pfam" id="PF13087">
    <property type="entry name" value="AAA_12"/>
    <property type="match status" value="1"/>
</dbReference>
<evidence type="ECO:0000256" key="3">
    <source>
        <dbReference type="ARBA" id="ARBA00022801"/>
    </source>
</evidence>
<evidence type="ECO:0000313" key="8">
    <source>
        <dbReference type="EMBL" id="KAF7293725.1"/>
    </source>
</evidence>
<evidence type="ECO:0000259" key="7">
    <source>
        <dbReference type="Pfam" id="PF13087"/>
    </source>
</evidence>
<comment type="caution">
    <text evidence="8">The sequence shown here is derived from an EMBL/GenBank/DDBJ whole genome shotgun (WGS) entry which is preliminary data.</text>
</comment>
<dbReference type="GO" id="GO:0016787">
    <property type="term" value="F:hydrolase activity"/>
    <property type="evidence" value="ECO:0007669"/>
    <property type="project" value="UniProtKB-KW"/>
</dbReference>
<accession>A0A8H6S9D9</accession>
<keyword evidence="2" id="KW-0547">Nucleotide-binding</keyword>
<gene>
    <name evidence="8" type="ORF">HMN09_01167700</name>
</gene>
<keyword evidence="5" id="KW-0067">ATP-binding</keyword>
<evidence type="ECO:0000259" key="6">
    <source>
        <dbReference type="Pfam" id="PF08696"/>
    </source>
</evidence>
<reference evidence="8" key="1">
    <citation type="submission" date="2020-05" db="EMBL/GenBank/DDBJ databases">
        <title>Mycena genomes resolve the evolution of fungal bioluminescence.</title>
        <authorList>
            <person name="Tsai I.J."/>
        </authorList>
    </citation>
    <scope>NUCLEOTIDE SEQUENCE</scope>
    <source>
        <strain evidence="8">110903Hualien_Pintung</strain>
    </source>
</reference>
<evidence type="ECO:0000313" key="9">
    <source>
        <dbReference type="Proteomes" id="UP000613580"/>
    </source>
</evidence>
<dbReference type="OrthoDB" id="3066291at2759"/>
<dbReference type="Pfam" id="PF08696">
    <property type="entry name" value="Dna2"/>
    <property type="match status" value="1"/>
</dbReference>
<dbReference type="GO" id="GO:0046872">
    <property type="term" value="F:metal ion binding"/>
    <property type="evidence" value="ECO:0007669"/>
    <property type="project" value="UniProtKB-KW"/>
</dbReference>
<dbReference type="InterPro" id="IPR014808">
    <property type="entry name" value="DNA_replication_fac_Dna2_N"/>
</dbReference>
<evidence type="ECO:0000256" key="5">
    <source>
        <dbReference type="ARBA" id="ARBA00022840"/>
    </source>
</evidence>
<dbReference type="GO" id="GO:0005524">
    <property type="term" value="F:ATP binding"/>
    <property type="evidence" value="ECO:0007669"/>
    <property type="project" value="UniProtKB-KW"/>
</dbReference>
<proteinExistence type="predicted"/>
<dbReference type="GO" id="GO:0043139">
    <property type="term" value="F:5'-3' DNA helicase activity"/>
    <property type="evidence" value="ECO:0007669"/>
    <property type="project" value="TreeGrafter"/>
</dbReference>
<sequence>MLLQKFSIFDILECEENITSIVWGIRGKVDVTVLARVINEDGSSIISPFPLEMKTGRGFEEEQADSIYNPVELSLVAELARAFVDAGVAPNDIGVLSVYKQQVVLLESLLATIGIETWTIDRSQGREKACVLVSMVRSNSLNRVGELIDDRKRMNYLPSSSAPEAYTWKRKDSGHMLAVRGPDGLTRMAVITLVGVVSDGSLFVDKIGGWNGSKQSGPIEKAKFSFVLEPSDGVFGKDWPTALANGKKMQTSIASTSFLRYWITDDGNFRFIKPVFEKRNNPNEVGYDTDKWPVPEDLEMPFYQAGQSHLFSPLVRCGHVYPL</sequence>
<keyword evidence="1" id="KW-0479">Metal-binding</keyword>
<feature type="domain" description="DNA2/NAM7 helicase-like C-terminal" evidence="7">
    <location>
        <begin position="56"/>
        <end position="155"/>
    </location>
</feature>
<dbReference type="InterPro" id="IPR047187">
    <property type="entry name" value="SF1_C_Upf1"/>
</dbReference>
<dbReference type="PANTHER" id="PTHR43788:SF8">
    <property type="entry name" value="DNA-BINDING PROTEIN SMUBP-2"/>
    <property type="match status" value="1"/>
</dbReference>
<evidence type="ECO:0000256" key="1">
    <source>
        <dbReference type="ARBA" id="ARBA00022723"/>
    </source>
</evidence>
<dbReference type="PANTHER" id="PTHR43788">
    <property type="entry name" value="DNA2/NAM7 HELICASE FAMILY MEMBER"/>
    <property type="match status" value="1"/>
</dbReference>
<organism evidence="8 9">
    <name type="scientific">Mycena chlorophos</name>
    <name type="common">Agaric fungus</name>
    <name type="synonym">Agaricus chlorophos</name>
    <dbReference type="NCBI Taxonomy" id="658473"/>
    <lineage>
        <taxon>Eukaryota</taxon>
        <taxon>Fungi</taxon>
        <taxon>Dikarya</taxon>
        <taxon>Basidiomycota</taxon>
        <taxon>Agaricomycotina</taxon>
        <taxon>Agaricomycetes</taxon>
        <taxon>Agaricomycetidae</taxon>
        <taxon>Agaricales</taxon>
        <taxon>Marasmiineae</taxon>
        <taxon>Mycenaceae</taxon>
        <taxon>Mycena</taxon>
    </lineage>
</organism>